<dbReference type="PANTHER" id="PTHR33154">
    <property type="entry name" value="TRANSCRIPTIONAL REGULATOR, ARSR FAMILY"/>
    <property type="match status" value="1"/>
</dbReference>
<dbReference type="CDD" id="cd00090">
    <property type="entry name" value="HTH_ARSR"/>
    <property type="match status" value="1"/>
</dbReference>
<dbReference type="PROSITE" id="PS50987">
    <property type="entry name" value="HTH_ARSR_2"/>
    <property type="match status" value="1"/>
</dbReference>
<organism evidence="6 7">
    <name type="scientific">Nocardioides zeae</name>
    <dbReference type="NCBI Taxonomy" id="1457234"/>
    <lineage>
        <taxon>Bacteria</taxon>
        <taxon>Bacillati</taxon>
        <taxon>Actinomycetota</taxon>
        <taxon>Actinomycetes</taxon>
        <taxon>Propionibacteriales</taxon>
        <taxon>Nocardioidaceae</taxon>
        <taxon>Nocardioides</taxon>
    </lineage>
</organism>
<feature type="compositionally biased region" description="Basic and acidic residues" evidence="4">
    <location>
        <begin position="107"/>
        <end position="122"/>
    </location>
</feature>
<evidence type="ECO:0000256" key="3">
    <source>
        <dbReference type="ARBA" id="ARBA00023163"/>
    </source>
</evidence>
<keyword evidence="2 6" id="KW-0238">DNA-binding</keyword>
<name>A0AAJ1X1E0_9ACTN</name>
<proteinExistence type="predicted"/>
<dbReference type="AlphaFoldDB" id="A0AAJ1X1E0"/>
<evidence type="ECO:0000256" key="2">
    <source>
        <dbReference type="ARBA" id="ARBA00023125"/>
    </source>
</evidence>
<sequence>MGRDLFAVLAEPARRALLDELVAGERAVGALVEATGMAQPSVSKHLAVLADAGLVRVRSEGPRRIYALDPTPLGAVDRWLAPYRAAADRRLEVLERRLDAVAAAEGTPREPRAPRRPRDVMRPGRPRRRDA</sequence>
<dbReference type="EMBL" id="JAUTAN010000001">
    <property type="protein sequence ID" value="MDQ1104089.1"/>
    <property type="molecule type" value="Genomic_DNA"/>
</dbReference>
<dbReference type="InterPro" id="IPR036388">
    <property type="entry name" value="WH-like_DNA-bd_sf"/>
</dbReference>
<accession>A0AAJ1X1E0</accession>
<evidence type="ECO:0000313" key="7">
    <source>
        <dbReference type="Proteomes" id="UP001239215"/>
    </source>
</evidence>
<dbReference type="Gene3D" id="1.10.10.10">
    <property type="entry name" value="Winged helix-like DNA-binding domain superfamily/Winged helix DNA-binding domain"/>
    <property type="match status" value="1"/>
</dbReference>
<dbReference type="GO" id="GO:0003677">
    <property type="term" value="F:DNA binding"/>
    <property type="evidence" value="ECO:0007669"/>
    <property type="project" value="UniProtKB-KW"/>
</dbReference>
<keyword evidence="3" id="KW-0804">Transcription</keyword>
<dbReference type="InterPro" id="IPR011991">
    <property type="entry name" value="ArsR-like_HTH"/>
</dbReference>
<dbReference type="InterPro" id="IPR051081">
    <property type="entry name" value="HTH_MetalResp_TranReg"/>
</dbReference>
<dbReference type="InterPro" id="IPR036390">
    <property type="entry name" value="WH_DNA-bd_sf"/>
</dbReference>
<dbReference type="SUPFAM" id="SSF46785">
    <property type="entry name" value="Winged helix' DNA-binding domain"/>
    <property type="match status" value="1"/>
</dbReference>
<evidence type="ECO:0000256" key="4">
    <source>
        <dbReference type="SAM" id="MobiDB-lite"/>
    </source>
</evidence>
<dbReference type="GO" id="GO:0003700">
    <property type="term" value="F:DNA-binding transcription factor activity"/>
    <property type="evidence" value="ECO:0007669"/>
    <property type="project" value="InterPro"/>
</dbReference>
<reference evidence="6" key="1">
    <citation type="submission" date="2023-07" db="EMBL/GenBank/DDBJ databases">
        <title>Functional and genomic diversity of the sorghum phyllosphere microbiome.</title>
        <authorList>
            <person name="Shade A."/>
        </authorList>
    </citation>
    <scope>NUCLEOTIDE SEQUENCE</scope>
    <source>
        <strain evidence="6">SORGH_AS_1067</strain>
    </source>
</reference>
<evidence type="ECO:0000259" key="5">
    <source>
        <dbReference type="PROSITE" id="PS50987"/>
    </source>
</evidence>
<dbReference type="Proteomes" id="UP001239215">
    <property type="component" value="Unassembled WGS sequence"/>
</dbReference>
<feature type="domain" description="HTH arsR-type" evidence="5">
    <location>
        <begin position="1"/>
        <end position="88"/>
    </location>
</feature>
<dbReference type="InterPro" id="IPR001845">
    <property type="entry name" value="HTH_ArsR_DNA-bd_dom"/>
</dbReference>
<dbReference type="SMART" id="SM00418">
    <property type="entry name" value="HTH_ARSR"/>
    <property type="match status" value="1"/>
</dbReference>
<evidence type="ECO:0000256" key="1">
    <source>
        <dbReference type="ARBA" id="ARBA00023015"/>
    </source>
</evidence>
<gene>
    <name evidence="6" type="ORF">QE405_001373</name>
</gene>
<dbReference type="RefSeq" id="WP_307199466.1">
    <property type="nucleotide sequence ID" value="NZ_JAUTAN010000001.1"/>
</dbReference>
<dbReference type="PRINTS" id="PR00778">
    <property type="entry name" value="HTHARSR"/>
</dbReference>
<dbReference type="Pfam" id="PF12840">
    <property type="entry name" value="HTH_20"/>
    <property type="match status" value="1"/>
</dbReference>
<dbReference type="PANTHER" id="PTHR33154:SF33">
    <property type="entry name" value="TRANSCRIPTIONAL REPRESSOR SDPR"/>
    <property type="match status" value="1"/>
</dbReference>
<comment type="caution">
    <text evidence="6">The sequence shown here is derived from an EMBL/GenBank/DDBJ whole genome shotgun (WGS) entry which is preliminary data.</text>
</comment>
<evidence type="ECO:0000313" key="6">
    <source>
        <dbReference type="EMBL" id="MDQ1104089.1"/>
    </source>
</evidence>
<keyword evidence="1" id="KW-0805">Transcription regulation</keyword>
<feature type="region of interest" description="Disordered" evidence="4">
    <location>
        <begin position="103"/>
        <end position="131"/>
    </location>
</feature>
<dbReference type="NCBIfam" id="NF033788">
    <property type="entry name" value="HTH_metalloreg"/>
    <property type="match status" value="1"/>
</dbReference>
<protein>
    <submittedName>
        <fullName evidence="6">DNA-binding transcriptional ArsR family regulator</fullName>
    </submittedName>
</protein>